<sequence>EDKYVAVIETGVLELGAEV</sequence>
<evidence type="ECO:0000313" key="2">
    <source>
        <dbReference type="Proteomes" id="UP000694892"/>
    </source>
</evidence>
<evidence type="ECO:0000313" key="1">
    <source>
        <dbReference type="EMBL" id="OCT68596.1"/>
    </source>
</evidence>
<feature type="non-terminal residue" evidence="1">
    <location>
        <position position="1"/>
    </location>
</feature>
<proteinExistence type="predicted"/>
<dbReference type="EMBL" id="CM004480">
    <property type="protein sequence ID" value="OCT68596.1"/>
    <property type="molecule type" value="Genomic_DNA"/>
</dbReference>
<dbReference type="Proteomes" id="UP000694892">
    <property type="component" value="Chromosome 8L"/>
</dbReference>
<organism evidence="1 2">
    <name type="scientific">Xenopus laevis</name>
    <name type="common">African clawed frog</name>
    <dbReference type="NCBI Taxonomy" id="8355"/>
    <lineage>
        <taxon>Eukaryota</taxon>
        <taxon>Metazoa</taxon>
        <taxon>Chordata</taxon>
        <taxon>Craniata</taxon>
        <taxon>Vertebrata</taxon>
        <taxon>Euteleostomi</taxon>
        <taxon>Amphibia</taxon>
        <taxon>Batrachia</taxon>
        <taxon>Anura</taxon>
        <taxon>Pipoidea</taxon>
        <taxon>Pipidae</taxon>
        <taxon>Xenopodinae</taxon>
        <taxon>Xenopus</taxon>
        <taxon>Xenopus</taxon>
    </lineage>
</organism>
<reference evidence="2" key="1">
    <citation type="journal article" date="2016" name="Nature">
        <title>Genome evolution in the allotetraploid frog Xenopus laevis.</title>
        <authorList>
            <person name="Session A.M."/>
            <person name="Uno Y."/>
            <person name="Kwon T."/>
            <person name="Chapman J.A."/>
            <person name="Toyoda A."/>
            <person name="Takahashi S."/>
            <person name="Fukui A."/>
            <person name="Hikosaka A."/>
            <person name="Suzuki A."/>
            <person name="Kondo M."/>
            <person name="van Heeringen S.J."/>
            <person name="Quigley I."/>
            <person name="Heinz S."/>
            <person name="Ogino H."/>
            <person name="Ochi H."/>
            <person name="Hellsten U."/>
            <person name="Lyons J.B."/>
            <person name="Simakov O."/>
            <person name="Putnam N."/>
            <person name="Stites J."/>
            <person name="Kuroki Y."/>
            <person name="Tanaka T."/>
            <person name="Michiue T."/>
            <person name="Watanabe M."/>
            <person name="Bogdanovic O."/>
            <person name="Lister R."/>
            <person name="Georgiou G."/>
            <person name="Paranjpe S.S."/>
            <person name="van Kruijsbergen I."/>
            <person name="Shu S."/>
            <person name="Carlson J."/>
            <person name="Kinoshita T."/>
            <person name="Ohta Y."/>
            <person name="Mawaribuchi S."/>
            <person name="Jenkins J."/>
            <person name="Grimwood J."/>
            <person name="Schmutz J."/>
            <person name="Mitros T."/>
            <person name="Mozaffari S.V."/>
            <person name="Suzuki Y."/>
            <person name="Haramoto Y."/>
            <person name="Yamamoto T.S."/>
            <person name="Takagi C."/>
            <person name="Heald R."/>
            <person name="Miller K."/>
            <person name="Haudenschild C."/>
            <person name="Kitzman J."/>
            <person name="Nakayama T."/>
            <person name="Izutsu Y."/>
            <person name="Robert J."/>
            <person name="Fortriede J."/>
            <person name="Burns K."/>
            <person name="Lotay V."/>
            <person name="Karimi K."/>
            <person name="Yasuoka Y."/>
            <person name="Dichmann D.S."/>
            <person name="Flajnik M.F."/>
            <person name="Houston D.W."/>
            <person name="Shendure J."/>
            <person name="DuPasquier L."/>
            <person name="Vize P.D."/>
            <person name="Zorn A.M."/>
            <person name="Ito M."/>
            <person name="Marcotte E.M."/>
            <person name="Wallingford J.B."/>
            <person name="Ito Y."/>
            <person name="Asashima M."/>
            <person name="Ueno N."/>
            <person name="Matsuda Y."/>
            <person name="Veenstra G.J."/>
            <person name="Fujiyama A."/>
            <person name="Harland R.M."/>
            <person name="Taira M."/>
            <person name="Rokhsar D.S."/>
        </authorList>
    </citation>
    <scope>NUCLEOTIDE SEQUENCE [LARGE SCALE GENOMIC DNA]</scope>
    <source>
        <strain evidence="2">J</strain>
    </source>
</reference>
<dbReference type="AlphaFoldDB" id="A0A974H8S7"/>
<gene>
    <name evidence="1" type="ORF">XELAEV_1803989717mg</name>
</gene>
<name>A0A974H8S7_XENLA</name>
<accession>A0A974H8S7</accession>
<protein>
    <submittedName>
        <fullName evidence="1">Uncharacterized protein</fullName>
    </submittedName>
</protein>